<dbReference type="PIRSF" id="PIRSF017082">
    <property type="entry name" value="YflP"/>
    <property type="match status" value="1"/>
</dbReference>
<dbReference type="Pfam" id="PF03401">
    <property type="entry name" value="TctC"/>
    <property type="match status" value="1"/>
</dbReference>
<reference evidence="3 4" key="1">
    <citation type="submission" date="2016-10" db="EMBL/GenBank/DDBJ databases">
        <authorList>
            <person name="de Groot N.N."/>
        </authorList>
    </citation>
    <scope>NUCLEOTIDE SEQUENCE [LARGE SCALE GENOMIC DNA]</scope>
    <source>
        <strain evidence="3 4">DSM 8512</strain>
    </source>
</reference>
<keyword evidence="3" id="KW-0675">Receptor</keyword>
<feature type="signal peptide" evidence="2">
    <location>
        <begin position="1"/>
        <end position="23"/>
    </location>
</feature>
<dbReference type="Gene3D" id="3.40.190.10">
    <property type="entry name" value="Periplasmic binding protein-like II"/>
    <property type="match status" value="1"/>
</dbReference>
<keyword evidence="2" id="KW-0732">Signal</keyword>
<dbReference type="RefSeq" id="WP_090610436.1">
    <property type="nucleotide sequence ID" value="NZ_CP067125.1"/>
</dbReference>
<dbReference type="Proteomes" id="UP000199054">
    <property type="component" value="Unassembled WGS sequence"/>
</dbReference>
<keyword evidence="4" id="KW-1185">Reference proteome</keyword>
<dbReference type="AlphaFoldDB" id="A0A1H8EWF3"/>
<dbReference type="EMBL" id="FODE01000003">
    <property type="protein sequence ID" value="SEN23716.1"/>
    <property type="molecule type" value="Genomic_DNA"/>
</dbReference>
<proteinExistence type="inferred from homology"/>
<feature type="chain" id="PRO_5011582449" evidence="2">
    <location>
        <begin position="24"/>
        <end position="321"/>
    </location>
</feature>
<accession>A0A1H8EWF3</accession>
<protein>
    <submittedName>
        <fullName evidence="3">Tripartite-type tricarboxylate transporter, receptor component TctC</fullName>
    </submittedName>
</protein>
<dbReference type="InterPro" id="IPR042100">
    <property type="entry name" value="Bug_dom1"/>
</dbReference>
<organism evidence="3 4">
    <name type="scientific">Paracoccus alcaliphilus</name>
    <dbReference type="NCBI Taxonomy" id="34002"/>
    <lineage>
        <taxon>Bacteria</taxon>
        <taxon>Pseudomonadati</taxon>
        <taxon>Pseudomonadota</taxon>
        <taxon>Alphaproteobacteria</taxon>
        <taxon>Rhodobacterales</taxon>
        <taxon>Paracoccaceae</taxon>
        <taxon>Paracoccus</taxon>
    </lineage>
</organism>
<name>A0A1H8EWF3_9RHOB</name>
<dbReference type="PANTHER" id="PTHR42928">
    <property type="entry name" value="TRICARBOXYLATE-BINDING PROTEIN"/>
    <property type="match status" value="1"/>
</dbReference>
<dbReference type="PANTHER" id="PTHR42928:SF5">
    <property type="entry name" value="BLR1237 PROTEIN"/>
    <property type="match status" value="1"/>
</dbReference>
<sequence>MSAFRTLLFSAATITAVTGAAFAQTDWPSQTVTVIIGASPGGDTDFNARTFARYFEQVTGVSMVITNMPGGGATIATSAVRDAAPDGSTILFGHTGHLIVTEVSGLADYGIDDFEICCIPAVDQGAVFVTSAQSEITSVEELLERTNEDPNAVIFGTEFGGYSHLQGLLLMNETGAEMRFVDTGSAAEKITSLLGGRIHVAGIAYGAIQDYHEAGQMAVLGQPNAERNPLLGEISTFSEQGIDFVMNNPYIIAFPKGTDEAIIERMAEISAEISEIPEYASDLEQGFRQPVLSYGHEESLELLGTIRDNYMQYRDALQASR</sequence>
<dbReference type="InterPro" id="IPR005064">
    <property type="entry name" value="BUG"/>
</dbReference>
<dbReference type="Gene3D" id="3.40.190.150">
    <property type="entry name" value="Bordetella uptake gene, domain 1"/>
    <property type="match status" value="1"/>
</dbReference>
<dbReference type="STRING" id="34002.SAMN04489859_100326"/>
<comment type="similarity">
    <text evidence="1">Belongs to the UPF0065 (bug) family.</text>
</comment>
<evidence type="ECO:0000256" key="1">
    <source>
        <dbReference type="ARBA" id="ARBA00006987"/>
    </source>
</evidence>
<evidence type="ECO:0000313" key="4">
    <source>
        <dbReference type="Proteomes" id="UP000199054"/>
    </source>
</evidence>
<gene>
    <name evidence="3" type="ORF">SAMN04489859_100326</name>
</gene>
<dbReference type="OrthoDB" id="8970543at2"/>
<dbReference type="CDD" id="cd07012">
    <property type="entry name" value="PBP2_Bug_TTT"/>
    <property type="match status" value="1"/>
</dbReference>
<evidence type="ECO:0000256" key="2">
    <source>
        <dbReference type="SAM" id="SignalP"/>
    </source>
</evidence>
<dbReference type="SUPFAM" id="SSF53850">
    <property type="entry name" value="Periplasmic binding protein-like II"/>
    <property type="match status" value="1"/>
</dbReference>
<evidence type="ECO:0000313" key="3">
    <source>
        <dbReference type="EMBL" id="SEN23716.1"/>
    </source>
</evidence>